<gene>
    <name evidence="1" type="ORF">BFV95_0143</name>
</gene>
<protein>
    <submittedName>
        <fullName evidence="1">Uncharacterized protein</fullName>
    </submittedName>
</protein>
<keyword evidence="2" id="KW-1185">Reference proteome</keyword>
<dbReference type="Proteomes" id="UP000095392">
    <property type="component" value="Unassembled WGS sequence"/>
</dbReference>
<evidence type="ECO:0000313" key="1">
    <source>
        <dbReference type="EMBL" id="OES38257.1"/>
    </source>
</evidence>
<organism evidence="1 2">
    <name type="scientific">Alteromonas macleodii</name>
    <name type="common">Pseudoalteromonas macleodii</name>
    <dbReference type="NCBI Taxonomy" id="28108"/>
    <lineage>
        <taxon>Bacteria</taxon>
        <taxon>Pseudomonadati</taxon>
        <taxon>Pseudomonadota</taxon>
        <taxon>Gammaproteobacteria</taxon>
        <taxon>Alteromonadales</taxon>
        <taxon>Alteromonadaceae</taxon>
        <taxon>Alteromonas/Salinimonas group</taxon>
        <taxon>Alteromonas</taxon>
    </lineage>
</organism>
<proteinExistence type="predicted"/>
<sequence length="37" mass="4071">MLLIQRVNTVIDTSSTPVHQPSFNLGYPSCKHVKAST</sequence>
<comment type="caution">
    <text evidence="1">The sequence shown here is derived from an EMBL/GenBank/DDBJ whole genome shotgun (WGS) entry which is preliminary data.</text>
</comment>
<dbReference type="EMBL" id="MIPY01000003">
    <property type="protein sequence ID" value="OES38257.1"/>
    <property type="molecule type" value="Genomic_DNA"/>
</dbReference>
<reference evidence="1 2" key="1">
    <citation type="submission" date="2016-09" db="EMBL/GenBank/DDBJ databases">
        <title>Draft Genome Sequence of four Alteromonas macleodii strains isolated from copper coupons and grown long-term at elevated copper levels.</title>
        <authorList>
            <person name="Cusick K."/>
            <person name="Dale J."/>
            <person name="Little B."/>
            <person name="Biffinger J."/>
        </authorList>
    </citation>
    <scope>NUCLEOTIDE SEQUENCE [LARGE SCALE GENOMIC DNA]</scope>
    <source>
        <strain evidence="1 2">KCP01</strain>
    </source>
</reference>
<accession>A0AB36G4P3</accession>
<dbReference type="AlphaFoldDB" id="A0AB36G4P3"/>
<name>A0AB36G4P3_ALTMA</name>
<evidence type="ECO:0000313" key="2">
    <source>
        <dbReference type="Proteomes" id="UP000095392"/>
    </source>
</evidence>